<name>A0A3M7SYZ0_BRAPC</name>
<organism evidence="4 5">
    <name type="scientific">Brachionus plicatilis</name>
    <name type="common">Marine rotifer</name>
    <name type="synonym">Brachionus muelleri</name>
    <dbReference type="NCBI Taxonomy" id="10195"/>
    <lineage>
        <taxon>Eukaryota</taxon>
        <taxon>Metazoa</taxon>
        <taxon>Spiralia</taxon>
        <taxon>Gnathifera</taxon>
        <taxon>Rotifera</taxon>
        <taxon>Eurotatoria</taxon>
        <taxon>Monogononta</taxon>
        <taxon>Pseudotrocha</taxon>
        <taxon>Ploima</taxon>
        <taxon>Brachionidae</taxon>
        <taxon>Brachionus</taxon>
    </lineage>
</organism>
<evidence type="ECO:0000313" key="4">
    <source>
        <dbReference type="EMBL" id="RNA40879.1"/>
    </source>
</evidence>
<dbReference type="SMART" id="SM00562">
    <property type="entry name" value="NDK"/>
    <property type="match status" value="3"/>
</dbReference>
<dbReference type="OrthoDB" id="10263751at2759"/>
<dbReference type="GO" id="GO:0004550">
    <property type="term" value="F:nucleoside diphosphate kinase activity"/>
    <property type="evidence" value="ECO:0007669"/>
    <property type="project" value="UniProtKB-EC"/>
</dbReference>
<dbReference type="InterPro" id="IPR036249">
    <property type="entry name" value="Thioredoxin-like_sf"/>
</dbReference>
<dbReference type="GO" id="GO:0006228">
    <property type="term" value="P:UTP biosynthetic process"/>
    <property type="evidence" value="ECO:0007669"/>
    <property type="project" value="InterPro"/>
</dbReference>
<feature type="domain" description="Nucleoside diphosphate kinase-like" evidence="3">
    <location>
        <begin position="158"/>
        <end position="300"/>
    </location>
</feature>
<reference evidence="4 5" key="1">
    <citation type="journal article" date="2018" name="Sci. Rep.">
        <title>Genomic signatures of local adaptation to the degree of environmental predictability in rotifers.</title>
        <authorList>
            <person name="Franch-Gras L."/>
            <person name="Hahn C."/>
            <person name="Garcia-Roger E.M."/>
            <person name="Carmona M.J."/>
            <person name="Serra M."/>
            <person name="Gomez A."/>
        </authorList>
    </citation>
    <scope>NUCLEOTIDE SEQUENCE [LARGE SCALE GENOMIC DNA]</scope>
    <source>
        <strain evidence="4">HYR1</strain>
    </source>
</reference>
<dbReference type="InterPro" id="IPR036850">
    <property type="entry name" value="NDK-like_dom_sf"/>
</dbReference>
<dbReference type="STRING" id="10195.A0A3M7SYZ0"/>
<sequence length="579" mass="66304">MARRKVEIVLQQEIETDEQWNTLLANEGLIVIDVYQSYGGPLRAMESRFRALKNTLGDDKLHFAIAKADTINALEDYRGRSEPCFLFYAGKELVSVVRGANAPLIVRSITEQLEQEHKVLKGEAQRKPIIDQAIEKIKKKKAEEKSKEQVQHLIKTKRPLTICIIKPDMIAKNKKDEIIQKIKDKGYEIVEQRNIQFTEKMAQQFYAHKKDDPHFDDLIRYMTSDESCVLALTKESNQEDVINNWRKDIGADIEEPQENPDSFRGQYATDKLMNAIHGSDSHESATRELAFFFPDYENSENKQNLQRTLALIRPSAFTKHHESIVKKIQDKGFRIAMSKTVQLSVEQAEQFYADHKGRPYFDDLVKEMTSGKMMVLCLAKEDAIQSWRSLLGPKEKEKLKEAAGTLRNEFDVDGSPINALHGPSSQEQAKKEIETFFPMEQTVAILKPGISPEKREEIKKKIEKFGFIIATKKSDVLSQEIAKEMYKNASDKEYYNDLINLMSSGETEIMVLSRENAIQGWKEVIGPTDPEKAKQENPESLRALYGIDVLKNAVHGPTTQEQAEHEIKLFFGDIKFDKS</sequence>
<dbReference type="Gene3D" id="3.30.70.141">
    <property type="entry name" value="Nucleoside diphosphate kinase-like domain"/>
    <property type="match status" value="3"/>
</dbReference>
<comment type="caution">
    <text evidence="4">The sequence shown here is derived from an EMBL/GenBank/DDBJ whole genome shotgun (WGS) entry which is preliminary data.</text>
</comment>
<evidence type="ECO:0000256" key="2">
    <source>
        <dbReference type="RuleBase" id="RU004011"/>
    </source>
</evidence>
<evidence type="ECO:0000256" key="1">
    <source>
        <dbReference type="PROSITE-ProRule" id="PRU00706"/>
    </source>
</evidence>
<feature type="domain" description="Nucleoside diphosphate kinase-like" evidence="3">
    <location>
        <begin position="439"/>
        <end position="578"/>
    </location>
</feature>
<comment type="caution">
    <text evidence="1">Lacks conserved residue(s) required for the propagation of feature annotation.</text>
</comment>
<comment type="similarity">
    <text evidence="1 2">Belongs to the NDK family.</text>
</comment>
<protein>
    <submittedName>
        <fullName evidence="4">Thioredoxin domain-containing 3-like protein</fullName>
        <ecNumber evidence="4">2.7.4.6</ecNumber>
    </submittedName>
</protein>
<dbReference type="CDD" id="cd04416">
    <property type="entry name" value="NDPk_TX"/>
    <property type="match status" value="2"/>
</dbReference>
<dbReference type="PRINTS" id="PR01243">
    <property type="entry name" value="NUCDPKINASE"/>
</dbReference>
<keyword evidence="4" id="KW-0808">Transferase</keyword>
<dbReference type="InterPro" id="IPR034907">
    <property type="entry name" value="NDK-like_dom"/>
</dbReference>
<dbReference type="PROSITE" id="PS51374">
    <property type="entry name" value="NDPK_LIKE"/>
    <property type="match status" value="2"/>
</dbReference>
<dbReference type="Pfam" id="PF00334">
    <property type="entry name" value="NDK"/>
    <property type="match status" value="2"/>
</dbReference>
<dbReference type="InterPro" id="IPR001564">
    <property type="entry name" value="Nucleoside_diP_kinase"/>
</dbReference>
<keyword evidence="5" id="KW-1185">Reference proteome</keyword>
<gene>
    <name evidence="4" type="ORF">BpHYR1_039266</name>
</gene>
<feature type="non-terminal residue" evidence="4">
    <location>
        <position position="579"/>
    </location>
</feature>
<dbReference type="AlphaFoldDB" id="A0A3M7SYZ0"/>
<evidence type="ECO:0000259" key="3">
    <source>
        <dbReference type="SMART" id="SM00562"/>
    </source>
</evidence>
<dbReference type="PANTHER" id="PTHR46135">
    <property type="entry name" value="NME/NM23 FAMILY MEMBER 8"/>
    <property type="match status" value="1"/>
</dbReference>
<proteinExistence type="inferred from homology"/>
<dbReference type="GO" id="GO:0006241">
    <property type="term" value="P:CTP biosynthetic process"/>
    <property type="evidence" value="ECO:0007669"/>
    <property type="project" value="InterPro"/>
</dbReference>
<evidence type="ECO:0000313" key="5">
    <source>
        <dbReference type="Proteomes" id="UP000276133"/>
    </source>
</evidence>
<dbReference type="SUPFAM" id="SSF52833">
    <property type="entry name" value="Thioredoxin-like"/>
    <property type="match status" value="1"/>
</dbReference>
<dbReference type="PANTHER" id="PTHR46135:SF3">
    <property type="entry name" value="NME_NM23 FAMILY MEMBER 8"/>
    <property type="match status" value="1"/>
</dbReference>
<dbReference type="InterPro" id="IPR051766">
    <property type="entry name" value="TXND_domain-containing"/>
</dbReference>
<dbReference type="Gene3D" id="3.40.30.10">
    <property type="entry name" value="Glutaredoxin"/>
    <property type="match status" value="1"/>
</dbReference>
<dbReference type="EC" id="2.7.4.6" evidence="4"/>
<accession>A0A3M7SYZ0</accession>
<dbReference type="GO" id="GO:0006183">
    <property type="term" value="P:GTP biosynthetic process"/>
    <property type="evidence" value="ECO:0007669"/>
    <property type="project" value="InterPro"/>
</dbReference>
<dbReference type="EMBL" id="REGN01000577">
    <property type="protein sequence ID" value="RNA40879.1"/>
    <property type="molecule type" value="Genomic_DNA"/>
</dbReference>
<dbReference type="SUPFAM" id="SSF54919">
    <property type="entry name" value="Nucleoside diphosphate kinase, NDK"/>
    <property type="match status" value="3"/>
</dbReference>
<feature type="domain" description="Nucleoside diphosphate kinase-like" evidence="3">
    <location>
        <begin position="305"/>
        <end position="438"/>
    </location>
</feature>
<dbReference type="Proteomes" id="UP000276133">
    <property type="component" value="Unassembled WGS sequence"/>
</dbReference>